<evidence type="ECO:0000313" key="2">
    <source>
        <dbReference type="EMBL" id="XAH75436.1"/>
    </source>
</evidence>
<keyword evidence="1" id="KW-0472">Membrane</keyword>
<keyword evidence="3" id="KW-1185">Reference proteome</keyword>
<evidence type="ECO:0000313" key="3">
    <source>
        <dbReference type="Proteomes" id="UP001451571"/>
    </source>
</evidence>
<gene>
    <name evidence="2" type="ORF">V6984_06680</name>
</gene>
<dbReference type="Gene3D" id="2.60.320.10">
    <property type="entry name" value="N-utilization substance G protein NusG, insert domain"/>
    <property type="match status" value="1"/>
</dbReference>
<proteinExistence type="predicted"/>
<protein>
    <submittedName>
        <fullName evidence="2">NusG domain II-containing protein</fullName>
    </submittedName>
</protein>
<dbReference type="CDD" id="cd09911">
    <property type="entry name" value="Lin0431_like"/>
    <property type="match status" value="1"/>
</dbReference>
<dbReference type="EMBL" id="CP146256">
    <property type="protein sequence ID" value="XAH75436.1"/>
    <property type="molecule type" value="Genomic_DNA"/>
</dbReference>
<evidence type="ECO:0000256" key="1">
    <source>
        <dbReference type="SAM" id="Phobius"/>
    </source>
</evidence>
<dbReference type="Proteomes" id="UP001451571">
    <property type="component" value="Chromosome"/>
</dbReference>
<name>A0ABZ3F1T0_9FIRM</name>
<keyword evidence="1" id="KW-1133">Transmembrane helix</keyword>
<dbReference type="Pfam" id="PF07009">
    <property type="entry name" value="NusG_II"/>
    <property type="match status" value="1"/>
</dbReference>
<feature type="transmembrane region" description="Helical" evidence="1">
    <location>
        <begin position="7"/>
        <end position="26"/>
    </location>
</feature>
<organism evidence="2 3">
    <name type="scientific">Kineothrix sedimenti</name>
    <dbReference type="NCBI Taxonomy" id="3123317"/>
    <lineage>
        <taxon>Bacteria</taxon>
        <taxon>Bacillati</taxon>
        <taxon>Bacillota</taxon>
        <taxon>Clostridia</taxon>
        <taxon>Lachnospirales</taxon>
        <taxon>Lachnospiraceae</taxon>
        <taxon>Kineothrix</taxon>
    </lineage>
</organism>
<reference evidence="2 3" key="1">
    <citation type="submission" date="2024-02" db="EMBL/GenBank/DDBJ databases">
        <title>Bacterial strain from lacustrine sediment.</title>
        <authorList>
            <person name="Petit C."/>
            <person name="Fadhlaoui K."/>
        </authorList>
    </citation>
    <scope>NUCLEOTIDE SEQUENCE [LARGE SCALE GENOMIC DNA]</scope>
    <source>
        <strain evidence="2 3">IPX-CK</strain>
    </source>
</reference>
<dbReference type="RefSeq" id="WP_342758998.1">
    <property type="nucleotide sequence ID" value="NZ_CP146256.1"/>
</dbReference>
<sequence>MIKKNDLILAGVILIIALAAVIFINVTRKEGAMVVVTIGGEVYKTLPLDEDTRLTIGDEQGNYNVLEIKGGEATMTEANCPDKICVAHRSIHYDHESIICLPHGVSVEIKDGEKGDVDIIAN</sequence>
<accession>A0ABZ3F1T0</accession>
<dbReference type="InterPro" id="IPR038690">
    <property type="entry name" value="NusG_2_sf"/>
</dbReference>
<keyword evidence="1" id="KW-0812">Transmembrane</keyword>